<dbReference type="RefSeq" id="WP_067983493.1">
    <property type="nucleotide sequence ID" value="NZ_CAXBCE010000023.1"/>
</dbReference>
<dbReference type="EMBL" id="JBBMRA010000001">
    <property type="protein sequence ID" value="MEM5535327.1"/>
    <property type="molecule type" value="Genomic_DNA"/>
</dbReference>
<dbReference type="Proteomes" id="UP001449225">
    <property type="component" value="Unassembled WGS sequence"/>
</dbReference>
<protein>
    <recommendedName>
        <fullName evidence="2">Transcriptional regulator SutA RNAP-binding domain-containing protein</fullName>
    </recommendedName>
</protein>
<evidence type="ECO:0000256" key="1">
    <source>
        <dbReference type="SAM" id="MobiDB-lite"/>
    </source>
</evidence>
<organism evidence="3 4">
    <name type="scientific">Neptuniibacter pectenicola</name>
    <dbReference type="NCBI Taxonomy" id="1806669"/>
    <lineage>
        <taxon>Bacteria</taxon>
        <taxon>Pseudomonadati</taxon>
        <taxon>Pseudomonadota</taxon>
        <taxon>Gammaproteobacteria</taxon>
        <taxon>Oceanospirillales</taxon>
        <taxon>Oceanospirillaceae</taxon>
        <taxon>Neptuniibacter</taxon>
    </lineage>
</organism>
<sequence length="112" mass="12797">MFKKRPSKAELRDQLNAEVNQYLQKGGEIEQVEMGESGLVDGRYNHHKTSFDNPGPTERTPVHNLLSTIDSRRKNKAATTTQTKAKEPKKAPQKKVIYDDFGDPIRTVWTEE</sequence>
<feature type="domain" description="Transcriptional regulator SutA RNAP-binding" evidence="2">
    <location>
        <begin position="6"/>
        <end position="39"/>
    </location>
</feature>
<proteinExistence type="predicted"/>
<dbReference type="InterPro" id="IPR049191">
    <property type="entry name" value="SutA_RBD"/>
</dbReference>
<feature type="region of interest" description="Disordered" evidence="1">
    <location>
        <begin position="71"/>
        <end position="97"/>
    </location>
</feature>
<comment type="caution">
    <text evidence="3">The sequence shown here is derived from an EMBL/GenBank/DDBJ whole genome shotgun (WGS) entry which is preliminary data.</text>
</comment>
<name>A0ABU9TP12_9GAMM</name>
<evidence type="ECO:0000259" key="2">
    <source>
        <dbReference type="Pfam" id="PF20661"/>
    </source>
</evidence>
<evidence type="ECO:0000313" key="4">
    <source>
        <dbReference type="Proteomes" id="UP001449225"/>
    </source>
</evidence>
<reference evidence="3 4" key="1">
    <citation type="submission" date="2024-03" db="EMBL/GenBank/DDBJ databases">
        <title>Community enrichment and isolation of bacterial strains for fucoidan degradation.</title>
        <authorList>
            <person name="Sichert A."/>
        </authorList>
    </citation>
    <scope>NUCLEOTIDE SEQUENCE [LARGE SCALE GENOMIC DNA]</scope>
    <source>
        <strain evidence="3 4">AS76</strain>
    </source>
</reference>
<keyword evidence="4" id="KW-1185">Reference proteome</keyword>
<gene>
    <name evidence="3" type="ORF">WNY58_02870</name>
</gene>
<accession>A0ABU9TP12</accession>
<dbReference type="Pfam" id="PF20661">
    <property type="entry name" value="SutA-RBD"/>
    <property type="match status" value="1"/>
</dbReference>
<evidence type="ECO:0000313" key="3">
    <source>
        <dbReference type="EMBL" id="MEM5535327.1"/>
    </source>
</evidence>